<evidence type="ECO:0008006" key="3">
    <source>
        <dbReference type="Google" id="ProtNLM"/>
    </source>
</evidence>
<dbReference type="AlphaFoldDB" id="A0AAV7AF21"/>
<proteinExistence type="predicted"/>
<evidence type="ECO:0000313" key="2">
    <source>
        <dbReference type="Proteomes" id="UP000824782"/>
    </source>
</evidence>
<sequence length="92" mass="9792">MSLRVPVYQCSSVLLSCVLCSHTPLLGPPVADPGLDSDIASLPPALTLDFDHEIDCRSCTSTLAATADKSQLRNDLVVPRRSLSNPLCGGLW</sequence>
<dbReference type="PROSITE" id="PS51257">
    <property type="entry name" value="PROKAR_LIPOPROTEIN"/>
    <property type="match status" value="1"/>
</dbReference>
<reference evidence="1" key="1">
    <citation type="thesis" date="2020" institute="ProQuest LLC" country="789 East Eisenhower Parkway, Ann Arbor, MI, USA">
        <title>Comparative Genomics and Chromosome Evolution.</title>
        <authorList>
            <person name="Mudd A.B."/>
        </authorList>
    </citation>
    <scope>NUCLEOTIDE SEQUENCE</scope>
    <source>
        <strain evidence="1">237g6f4</strain>
        <tissue evidence="1">Blood</tissue>
    </source>
</reference>
<comment type="caution">
    <text evidence="1">The sequence shown here is derived from an EMBL/GenBank/DDBJ whole genome shotgun (WGS) entry which is preliminary data.</text>
</comment>
<dbReference type="Proteomes" id="UP000824782">
    <property type="component" value="Unassembled WGS sequence"/>
</dbReference>
<organism evidence="1 2">
    <name type="scientific">Engystomops pustulosus</name>
    <name type="common">Tungara frog</name>
    <name type="synonym">Physalaemus pustulosus</name>
    <dbReference type="NCBI Taxonomy" id="76066"/>
    <lineage>
        <taxon>Eukaryota</taxon>
        <taxon>Metazoa</taxon>
        <taxon>Chordata</taxon>
        <taxon>Craniata</taxon>
        <taxon>Vertebrata</taxon>
        <taxon>Euteleostomi</taxon>
        <taxon>Amphibia</taxon>
        <taxon>Batrachia</taxon>
        <taxon>Anura</taxon>
        <taxon>Neobatrachia</taxon>
        <taxon>Hyloidea</taxon>
        <taxon>Leptodactylidae</taxon>
        <taxon>Leiuperinae</taxon>
        <taxon>Engystomops</taxon>
    </lineage>
</organism>
<keyword evidence="2" id="KW-1185">Reference proteome</keyword>
<evidence type="ECO:0000313" key="1">
    <source>
        <dbReference type="EMBL" id="KAG8558614.1"/>
    </source>
</evidence>
<name>A0AAV7AF21_ENGPU</name>
<dbReference type="EMBL" id="WNYA01000008">
    <property type="protein sequence ID" value="KAG8558614.1"/>
    <property type="molecule type" value="Genomic_DNA"/>
</dbReference>
<protein>
    <recommendedName>
        <fullName evidence="3">Secreted protein</fullName>
    </recommendedName>
</protein>
<gene>
    <name evidence="1" type="ORF">GDO81_017066</name>
</gene>
<accession>A0AAV7AF21</accession>